<protein>
    <submittedName>
        <fullName evidence="3">PH domain protein</fullName>
    </submittedName>
</protein>
<feature type="domain" description="YdbS-like PH" evidence="2">
    <location>
        <begin position="80"/>
        <end position="153"/>
    </location>
</feature>
<name>U2R887_9ACTN</name>
<feature type="transmembrane region" description="Helical" evidence="1">
    <location>
        <begin position="32"/>
        <end position="53"/>
    </location>
</feature>
<keyword evidence="1" id="KW-0472">Membrane</keyword>
<evidence type="ECO:0000259" key="2">
    <source>
        <dbReference type="Pfam" id="PF03703"/>
    </source>
</evidence>
<dbReference type="AlphaFoldDB" id="U2R887"/>
<dbReference type="Proteomes" id="UP000017052">
    <property type="component" value="Unassembled WGS sequence"/>
</dbReference>
<evidence type="ECO:0000256" key="1">
    <source>
        <dbReference type="SAM" id="Phobius"/>
    </source>
</evidence>
<feature type="transmembrane region" description="Helical" evidence="1">
    <location>
        <begin position="59"/>
        <end position="81"/>
    </location>
</feature>
<organism evidence="3 4">
    <name type="scientific">Propionibacterium acidifaciens F0233</name>
    <dbReference type="NCBI Taxonomy" id="553198"/>
    <lineage>
        <taxon>Bacteria</taxon>
        <taxon>Bacillati</taxon>
        <taxon>Actinomycetota</taxon>
        <taxon>Actinomycetes</taxon>
        <taxon>Propionibacteriales</taxon>
        <taxon>Propionibacteriaceae</taxon>
        <taxon>Propionibacterium</taxon>
    </lineage>
</organism>
<proteinExistence type="predicted"/>
<dbReference type="PANTHER" id="PTHR37938">
    <property type="entry name" value="BLL0215 PROTEIN"/>
    <property type="match status" value="1"/>
</dbReference>
<dbReference type="PANTHER" id="PTHR37938:SF1">
    <property type="entry name" value="BLL0215 PROTEIN"/>
    <property type="match status" value="1"/>
</dbReference>
<dbReference type="Pfam" id="PF03703">
    <property type="entry name" value="bPH_2"/>
    <property type="match status" value="1"/>
</dbReference>
<evidence type="ECO:0000313" key="3">
    <source>
        <dbReference type="EMBL" id="ERK49838.1"/>
    </source>
</evidence>
<keyword evidence="4" id="KW-1185">Reference proteome</keyword>
<sequence length="169" mass="18028">MVVMRRRHGDLADDEYVVVHCHPHGRVLAAPVLALFVLAGVLGVLLAALPSGARPVGTWVLVGLFAVTAVVLVLVPVLRWASTSYTVTSRRIMVRAGLLHRAGVNVALNRVAEISYRRSVLDRVFGSGTIVVDTQGPAPLQLHCVPDLAGVQRMLGELVYAVGDGGQRV</sequence>
<reference evidence="3" key="1">
    <citation type="submission" date="2013-08" db="EMBL/GenBank/DDBJ databases">
        <authorList>
            <person name="Durkin A.S."/>
            <person name="Haft D.R."/>
            <person name="McCorrison J."/>
            <person name="Torralba M."/>
            <person name="Gillis M."/>
            <person name="Haft D.H."/>
            <person name="Methe B."/>
            <person name="Sutton G."/>
            <person name="Nelson K.E."/>
        </authorList>
    </citation>
    <scope>NUCLEOTIDE SEQUENCE [LARGE SCALE GENOMIC DNA]</scope>
    <source>
        <strain evidence="3">F0233</strain>
    </source>
</reference>
<accession>U2R887</accession>
<keyword evidence="1" id="KW-1133">Transmembrane helix</keyword>
<dbReference type="InterPro" id="IPR005182">
    <property type="entry name" value="YdbS-like_PH"/>
</dbReference>
<evidence type="ECO:0000313" key="4">
    <source>
        <dbReference type="Proteomes" id="UP000017052"/>
    </source>
</evidence>
<gene>
    <name evidence="3" type="ORF">HMPREF0682_0801</name>
</gene>
<keyword evidence="1" id="KW-0812">Transmembrane</keyword>
<comment type="caution">
    <text evidence="3">The sequence shown here is derived from an EMBL/GenBank/DDBJ whole genome shotgun (WGS) entry which is preliminary data.</text>
</comment>
<dbReference type="EMBL" id="ACVN02000318">
    <property type="protein sequence ID" value="ERK49838.1"/>
    <property type="molecule type" value="Genomic_DNA"/>
</dbReference>